<evidence type="ECO:0000313" key="16">
    <source>
        <dbReference type="EMBL" id="SLN37057.1"/>
    </source>
</evidence>
<feature type="binding site" evidence="14">
    <location>
        <position position="363"/>
    </location>
    <ligand>
        <name>4-CDP-2-C-methyl-D-erythritol 2-phosphate</name>
        <dbReference type="ChEBI" id="CHEBI:57919"/>
    </ligand>
</feature>
<feature type="domain" description="2-C-methyl-D-erythritol 2,4-cyclodiphosphate synthase" evidence="15">
    <location>
        <begin position="222"/>
        <end position="375"/>
    </location>
</feature>
<evidence type="ECO:0000256" key="10">
    <source>
        <dbReference type="ARBA" id="ARBA00022723"/>
    </source>
</evidence>
<dbReference type="HAMAP" id="MF_00108">
    <property type="entry name" value="IspD"/>
    <property type="match status" value="1"/>
</dbReference>
<dbReference type="RefSeq" id="WP_085805302.1">
    <property type="nucleotide sequence ID" value="NZ_FWFX01000004.1"/>
</dbReference>
<dbReference type="InterPro" id="IPR036571">
    <property type="entry name" value="MECDP_synthase_sf"/>
</dbReference>
<dbReference type="EC" id="4.6.1.12" evidence="14"/>
<dbReference type="HAMAP" id="MF_01520">
    <property type="entry name" value="IspDF"/>
    <property type="match status" value="1"/>
</dbReference>
<evidence type="ECO:0000256" key="1">
    <source>
        <dbReference type="ARBA" id="ARBA00000200"/>
    </source>
</evidence>
<dbReference type="AlphaFoldDB" id="A0A1X6Z1C3"/>
<feature type="binding site" evidence="14">
    <location>
        <begin position="277"/>
        <end position="279"/>
    </location>
    <ligand>
        <name>4-CDP-2-C-methyl-D-erythritol 2-phosphate</name>
        <dbReference type="ChEBI" id="CHEBI:57919"/>
    </ligand>
</feature>
<dbReference type="Gene3D" id="3.90.550.10">
    <property type="entry name" value="Spore Coat Polysaccharide Biosynthesis Protein SpsA, Chain A"/>
    <property type="match status" value="1"/>
</dbReference>
<dbReference type="PROSITE" id="PS01295">
    <property type="entry name" value="ISPD"/>
    <property type="match status" value="1"/>
</dbReference>
<dbReference type="GO" id="GO:0008685">
    <property type="term" value="F:2-C-methyl-D-erythritol 2,4-cyclodiphosphate synthase activity"/>
    <property type="evidence" value="ECO:0007669"/>
    <property type="project" value="UniProtKB-UniRule"/>
</dbReference>
<dbReference type="EMBL" id="FWFX01000004">
    <property type="protein sequence ID" value="SLN37057.1"/>
    <property type="molecule type" value="Genomic_DNA"/>
</dbReference>
<dbReference type="PANTHER" id="PTHR43181:SF1">
    <property type="entry name" value="2-C-METHYL-D-ERYTHRITOL 2,4-CYCLODIPHOSPHATE SYNTHASE, CHLOROPLASTIC"/>
    <property type="match status" value="1"/>
</dbReference>
<dbReference type="CDD" id="cd02516">
    <property type="entry name" value="CDP-ME_synthetase"/>
    <property type="match status" value="1"/>
</dbReference>
<keyword evidence="10 14" id="KW-0479">Metal-binding</keyword>
<feature type="region of interest" description="2-C-methyl-D-erythritol 4-phosphate cytidylyltransferase" evidence="14">
    <location>
        <begin position="1"/>
        <end position="222"/>
    </location>
</feature>
<evidence type="ECO:0000256" key="8">
    <source>
        <dbReference type="ARBA" id="ARBA00022679"/>
    </source>
</evidence>
<feature type="binding site" evidence="14">
    <location>
        <position position="263"/>
    </location>
    <ligand>
        <name>a divalent metal cation</name>
        <dbReference type="ChEBI" id="CHEBI:60240"/>
    </ligand>
</feature>
<dbReference type="PANTHER" id="PTHR43181">
    <property type="entry name" value="2-C-METHYL-D-ERYTHRITOL 2,4-CYCLODIPHOSPHATE SYNTHASE, CHLOROPLASTIC"/>
    <property type="match status" value="1"/>
</dbReference>
<feature type="site" description="Positions MEP for the nucleophilic attack" evidence="14">
    <location>
        <position position="202"/>
    </location>
</feature>
<accession>A0A1X6Z1C3</accession>
<dbReference type="InterPro" id="IPR026596">
    <property type="entry name" value="IspD/F"/>
</dbReference>
<evidence type="ECO:0000256" key="3">
    <source>
        <dbReference type="ARBA" id="ARBA00001968"/>
    </source>
</evidence>
<evidence type="ECO:0000256" key="12">
    <source>
        <dbReference type="ARBA" id="ARBA00023239"/>
    </source>
</evidence>
<feature type="site" description="Transition state stabilizer" evidence="14">
    <location>
        <position position="22"/>
    </location>
</feature>
<comment type="cofactor">
    <cofactor evidence="3 14">
        <name>a divalent metal cation</name>
        <dbReference type="ChEBI" id="CHEBI:60240"/>
    </cofactor>
</comment>
<evidence type="ECO:0000256" key="4">
    <source>
        <dbReference type="ARBA" id="ARBA00004709"/>
    </source>
</evidence>
<organism evidence="16 17">
    <name type="scientific">Roseovarius albus</name>
    <dbReference type="NCBI Taxonomy" id="1247867"/>
    <lineage>
        <taxon>Bacteria</taxon>
        <taxon>Pseudomonadati</taxon>
        <taxon>Pseudomonadota</taxon>
        <taxon>Alphaproteobacteria</taxon>
        <taxon>Rhodobacterales</taxon>
        <taxon>Roseobacteraceae</taxon>
        <taxon>Roseovarius</taxon>
    </lineage>
</organism>
<dbReference type="GO" id="GO:0050518">
    <property type="term" value="F:2-C-methyl-D-erythritol 4-phosphate cytidylyltransferase activity"/>
    <property type="evidence" value="ECO:0007669"/>
    <property type="project" value="UniProtKB-UniRule"/>
</dbReference>
<comment type="pathway">
    <text evidence="4 14">Isoprenoid biosynthesis; isopentenyl diphosphate biosynthesis via DXP pathway; isopentenyl diphosphate from 1-deoxy-D-xylulose 5-phosphate: step 4/6.</text>
</comment>
<keyword evidence="13 14" id="KW-0511">Multifunctional enzyme</keyword>
<evidence type="ECO:0000256" key="5">
    <source>
        <dbReference type="ARBA" id="ARBA00004787"/>
    </source>
</evidence>
<dbReference type="NCBIfam" id="TIGR00151">
    <property type="entry name" value="ispF"/>
    <property type="match status" value="1"/>
</dbReference>
<feature type="binding site" evidence="14">
    <location>
        <begin position="353"/>
        <end position="356"/>
    </location>
    <ligand>
        <name>4-CDP-2-C-methyl-D-erythritol 2-phosphate</name>
        <dbReference type="ChEBI" id="CHEBI:57919"/>
    </ligand>
</feature>
<feature type="binding site" evidence="14">
    <location>
        <begin position="229"/>
        <end position="231"/>
    </location>
    <ligand>
        <name>4-CDP-2-C-methyl-D-erythritol 2-phosphate</name>
        <dbReference type="ChEBI" id="CHEBI:57919"/>
    </ligand>
</feature>
<feature type="site" description="Positions MEP for the nucleophilic attack" evidence="14">
    <location>
        <position position="148"/>
    </location>
</feature>
<dbReference type="InterPro" id="IPR034683">
    <property type="entry name" value="IspD/TarI"/>
</dbReference>
<comment type="catalytic activity">
    <reaction evidence="2 14">
        <text>2-C-methyl-D-erythritol 4-phosphate + CTP + H(+) = 4-CDP-2-C-methyl-D-erythritol + diphosphate</text>
        <dbReference type="Rhea" id="RHEA:13429"/>
        <dbReference type="ChEBI" id="CHEBI:15378"/>
        <dbReference type="ChEBI" id="CHEBI:33019"/>
        <dbReference type="ChEBI" id="CHEBI:37563"/>
        <dbReference type="ChEBI" id="CHEBI:57823"/>
        <dbReference type="ChEBI" id="CHEBI:58262"/>
        <dbReference type="EC" id="2.7.7.60"/>
    </reaction>
</comment>
<reference evidence="16 17" key="1">
    <citation type="submission" date="2017-03" db="EMBL/GenBank/DDBJ databases">
        <authorList>
            <person name="Afonso C.L."/>
            <person name="Miller P.J."/>
            <person name="Scott M.A."/>
            <person name="Spackman E."/>
            <person name="Goraichik I."/>
            <person name="Dimitrov K.M."/>
            <person name="Suarez D.L."/>
            <person name="Swayne D.E."/>
        </authorList>
    </citation>
    <scope>NUCLEOTIDE SEQUENCE [LARGE SCALE GENOMIC DNA]</scope>
    <source>
        <strain evidence="16 17">CECT 7450</strain>
    </source>
</reference>
<dbReference type="SUPFAM" id="SSF69765">
    <property type="entry name" value="IpsF-like"/>
    <property type="match status" value="1"/>
</dbReference>
<dbReference type="SUPFAM" id="SSF53448">
    <property type="entry name" value="Nucleotide-diphospho-sugar transferases"/>
    <property type="match status" value="1"/>
</dbReference>
<feature type="binding site" evidence="14">
    <location>
        <position position="231"/>
    </location>
    <ligand>
        <name>a divalent metal cation</name>
        <dbReference type="ChEBI" id="CHEBI:60240"/>
    </ligand>
</feature>
<feature type="binding site" evidence="14">
    <location>
        <position position="229"/>
    </location>
    <ligand>
        <name>a divalent metal cation</name>
        <dbReference type="ChEBI" id="CHEBI:60240"/>
    </ligand>
</feature>
<comment type="similarity">
    <text evidence="14">In the C-terminal section; belongs to the IspF family.</text>
</comment>
<dbReference type="PROSITE" id="PS01350">
    <property type="entry name" value="ISPF"/>
    <property type="match status" value="1"/>
</dbReference>
<comment type="similarity">
    <text evidence="14">In the N-terminal section; belongs to the IspD/TarI cytidylyltransferase family. IspD subfamily.</text>
</comment>
<comment type="catalytic activity">
    <reaction evidence="1 14">
        <text>4-CDP-2-C-methyl-D-erythritol 2-phosphate = 2-C-methyl-D-erythritol 2,4-cyclic diphosphate + CMP</text>
        <dbReference type="Rhea" id="RHEA:23864"/>
        <dbReference type="ChEBI" id="CHEBI:57919"/>
        <dbReference type="ChEBI" id="CHEBI:58483"/>
        <dbReference type="ChEBI" id="CHEBI:60377"/>
        <dbReference type="EC" id="4.6.1.12"/>
    </reaction>
</comment>
<keyword evidence="9 14" id="KW-0548">Nucleotidyltransferase</keyword>
<dbReference type="OrthoDB" id="9804336at2"/>
<evidence type="ECO:0000256" key="13">
    <source>
        <dbReference type="ARBA" id="ARBA00023268"/>
    </source>
</evidence>
<evidence type="ECO:0000313" key="17">
    <source>
        <dbReference type="Proteomes" id="UP000193061"/>
    </source>
</evidence>
<dbReference type="GO" id="GO:0019288">
    <property type="term" value="P:isopentenyl diphosphate biosynthetic process, methylerythritol 4-phosphate pathway"/>
    <property type="evidence" value="ECO:0007669"/>
    <property type="project" value="UniProtKB-UniRule"/>
</dbReference>
<evidence type="ECO:0000259" key="15">
    <source>
        <dbReference type="Pfam" id="PF02542"/>
    </source>
</evidence>
<dbReference type="InterPro" id="IPR018294">
    <property type="entry name" value="ISPD_synthase_CS"/>
</dbReference>
<dbReference type="InterPro" id="IPR001228">
    <property type="entry name" value="IspD"/>
</dbReference>
<dbReference type="Pfam" id="PF02542">
    <property type="entry name" value="YgbB"/>
    <property type="match status" value="1"/>
</dbReference>
<evidence type="ECO:0000256" key="7">
    <source>
        <dbReference type="ARBA" id="ARBA00009789"/>
    </source>
</evidence>
<evidence type="ECO:0000256" key="2">
    <source>
        <dbReference type="ARBA" id="ARBA00001282"/>
    </source>
</evidence>
<dbReference type="InterPro" id="IPR003526">
    <property type="entry name" value="MECDP_synthase"/>
</dbReference>
<evidence type="ECO:0000256" key="9">
    <source>
        <dbReference type="ARBA" id="ARBA00022695"/>
    </source>
</evidence>
<keyword evidence="8 14" id="KW-0808">Transferase</keyword>
<dbReference type="GO" id="GO:0046872">
    <property type="term" value="F:metal ion binding"/>
    <property type="evidence" value="ECO:0007669"/>
    <property type="project" value="UniProtKB-KW"/>
</dbReference>
<dbReference type="InterPro" id="IPR029044">
    <property type="entry name" value="Nucleotide-diphossugar_trans"/>
</dbReference>
<keyword evidence="12 14" id="KW-0456">Lyase</keyword>
<dbReference type="FunFam" id="3.30.1330.50:FF:000001">
    <property type="entry name" value="2-C-methyl-D-erythritol 2,4-cyclodiphosphate synthase"/>
    <property type="match status" value="1"/>
</dbReference>
<feature type="site" description="Transition state stabilizer" evidence="14">
    <location>
        <position position="354"/>
    </location>
</feature>
<evidence type="ECO:0000256" key="14">
    <source>
        <dbReference type="HAMAP-Rule" id="MF_01520"/>
    </source>
</evidence>
<comment type="similarity">
    <text evidence="7">Belongs to the IspD/TarI cytidylyltransferase family. IspD subfamily.</text>
</comment>
<keyword evidence="17" id="KW-1185">Reference proteome</keyword>
<dbReference type="Pfam" id="PF01128">
    <property type="entry name" value="IspD"/>
    <property type="match status" value="1"/>
</dbReference>
<dbReference type="InterPro" id="IPR020555">
    <property type="entry name" value="MECDP_synthase_CS"/>
</dbReference>
<comment type="caution">
    <text evidence="14">Lacks conserved residue(s) required for the propagation of feature annotation.</text>
</comment>
<comment type="function">
    <text evidence="14">Bifunctional enzyme that catalyzes the formation of 4-diphosphocytidyl-2-C-methyl-D-erythritol from CTP and 2-C-methyl-D-erythritol 4-phosphate (MEP) (IspD), and catalyzes the conversion of 4-diphosphocytidyl-2-C-methyl-D-erythritol 2-phosphate (CDP-ME2P) to 2-C-methyl-D-erythritol 2,4-cyclodiphosphate (ME-CPP) with a corresponding release of cytidine 5-monophosphate (CMP) (IspF).</text>
</comment>
<dbReference type="NCBIfam" id="TIGR00453">
    <property type="entry name" value="ispD"/>
    <property type="match status" value="1"/>
</dbReference>
<dbReference type="Proteomes" id="UP000193061">
    <property type="component" value="Unassembled WGS sequence"/>
</dbReference>
<dbReference type="GO" id="GO:0016114">
    <property type="term" value="P:terpenoid biosynthetic process"/>
    <property type="evidence" value="ECO:0007669"/>
    <property type="project" value="InterPro"/>
</dbReference>
<comment type="similarity">
    <text evidence="6">Belongs to the IspF family.</text>
</comment>
<evidence type="ECO:0000256" key="11">
    <source>
        <dbReference type="ARBA" id="ARBA00023229"/>
    </source>
</evidence>
<proteinExistence type="inferred from homology"/>
<feature type="region of interest" description="2-C-methyl-D-erythritol 2,4-cyclodiphosphate synthase" evidence="14">
    <location>
        <begin position="223"/>
        <end position="378"/>
    </location>
</feature>
<dbReference type="HAMAP" id="MF_00107">
    <property type="entry name" value="IspF"/>
    <property type="match status" value="1"/>
</dbReference>
<feature type="binding site" evidence="14">
    <location>
        <begin position="255"/>
        <end position="256"/>
    </location>
    <ligand>
        <name>4-CDP-2-C-methyl-D-erythritol 2-phosphate</name>
        <dbReference type="ChEBI" id="CHEBI:57919"/>
    </ligand>
</feature>
<keyword evidence="11 14" id="KW-0414">Isoprene biosynthesis</keyword>
<sequence length="378" mass="40449">MKTAALIVAAGRGTRAGGELPKQWQSLAGKRVIDWTLQAFINAPEITDIVVVLHPDDMNLLSDPDVLLAAGGKTRAVSAQNGLEALSDRSVNQVLIHDAARCCITPCQISNIVEQLSQTTCAGVAPALSVTDALWRGDDGKVSGTQDRTGLFRAQTPQAFDFSSILAAHQSYDGGEAADDVEVARSVGLDVEIIEGYENNLKITYAEDFLRAEKLLKGQMDIRVGSGFDVHRFGPGDHVMLCGVAIPHERGLQGHSDADVGLHTITDAIYGALAEGDIGRHFPPSDPQWKGAESHIFLRHAVQLAAEKGFKINNIDITMMCERPKIGPHADAMRAKLSDIVGIDISRVSVKATTTERLGFTGREEGIAAQAVTTLVSL</sequence>
<dbReference type="Gene3D" id="3.30.1330.50">
    <property type="entry name" value="2-C-methyl-D-erythritol 2,4-cyclodiphosphate synthase"/>
    <property type="match status" value="1"/>
</dbReference>
<dbReference type="UniPathway" id="UPA00056">
    <property type="reaction ID" value="UER00093"/>
</dbReference>
<name>A0A1X6Z1C3_9RHOB</name>
<feature type="site" description="Transition state stabilizer" evidence="14">
    <location>
        <position position="255"/>
    </location>
</feature>
<dbReference type="EC" id="2.7.7.60" evidence="14"/>
<evidence type="ECO:0000256" key="6">
    <source>
        <dbReference type="ARBA" id="ARBA00008480"/>
    </source>
</evidence>
<feature type="site" description="Transition state stabilizer" evidence="14">
    <location>
        <position position="15"/>
    </location>
</feature>
<gene>
    <name evidence="16" type="primary">ispF</name>
    <name evidence="14" type="synonym">ispDF</name>
    <name evidence="16" type="ORF">ROA7450_01771</name>
</gene>
<comment type="pathway">
    <text evidence="5 14">Isoprenoid biosynthesis; isopentenyl diphosphate biosynthesis via DXP pathway; isopentenyl diphosphate from 1-deoxy-D-xylulose 5-phosphate: step 2/6.</text>
</comment>
<dbReference type="CDD" id="cd00554">
    <property type="entry name" value="MECDP_synthase"/>
    <property type="match status" value="1"/>
</dbReference>
<feature type="binding site" evidence="14">
    <location>
        <position position="360"/>
    </location>
    <ligand>
        <name>4-CDP-2-C-methyl-D-erythritol 2-phosphate</name>
        <dbReference type="ChEBI" id="CHEBI:57919"/>
    </ligand>
</feature>
<dbReference type="NCBIfam" id="NF006899">
    <property type="entry name" value="PRK09382.1"/>
    <property type="match status" value="1"/>
</dbReference>
<protein>
    <recommendedName>
        <fullName evidence="14">Bifunctional enzyme IspD/IspF</fullName>
    </recommendedName>
    <domain>
        <recommendedName>
            <fullName evidence="14">2-C-methyl-D-erythritol 4-phosphate cytidylyltransferase</fullName>
            <ecNumber evidence="14">2.7.7.60</ecNumber>
        </recommendedName>
        <alternativeName>
            <fullName evidence="14">4-diphosphocytidyl-2C-methyl-D-erythritol synthase</fullName>
        </alternativeName>
        <alternativeName>
            <fullName evidence="14">MEP cytidylyltransferase</fullName>
            <shortName evidence="14">MCT</shortName>
        </alternativeName>
    </domain>
    <domain>
        <recommendedName>
            <fullName evidence="14">2-C-methyl-D-erythritol 2,4-cyclodiphosphate synthase</fullName>
            <shortName evidence="14">MECDP-synthase</shortName>
            <shortName evidence="14">MECPP-synthase</shortName>
            <shortName evidence="14">MECPS</shortName>
            <ecNumber evidence="14">4.6.1.12</ecNumber>
        </recommendedName>
    </domain>
</protein>